<gene>
    <name evidence="1" type="ORF">Psal009_00376</name>
</gene>
<name>A0A9Q6LJT1_PISSA</name>
<proteinExistence type="predicted"/>
<organism evidence="1 2">
    <name type="scientific">Piscirickettsia salmonis</name>
    <dbReference type="NCBI Taxonomy" id="1238"/>
    <lineage>
        <taxon>Bacteria</taxon>
        <taxon>Pseudomonadati</taxon>
        <taxon>Pseudomonadota</taxon>
        <taxon>Gammaproteobacteria</taxon>
        <taxon>Thiotrichales</taxon>
        <taxon>Piscirickettsiaceae</taxon>
        <taxon>Piscirickettsia</taxon>
    </lineage>
</organism>
<reference evidence="1 2" key="1">
    <citation type="submission" date="2019-04" db="EMBL/GenBank/DDBJ databases">
        <title>Complete genome sequencing of Piscirickettsia salmonis strain Psal-009.</title>
        <authorList>
            <person name="Schober I."/>
            <person name="Bunk B."/>
            <person name="Sproer C."/>
            <person name="Carril G.P."/>
            <person name="Riedel T."/>
            <person name="Flores-Herrera P.A."/>
            <person name="Nourdin-Galindo G."/>
            <person name="Marshall S.H."/>
            <person name="Overmann J."/>
        </authorList>
    </citation>
    <scope>NUCLEOTIDE SEQUENCE [LARGE SCALE GENOMIC DNA]</scope>
    <source>
        <strain evidence="1 2">Psal-009</strain>
    </source>
</reference>
<protein>
    <submittedName>
        <fullName evidence="1">Uncharacterized protein</fullName>
    </submittedName>
</protein>
<keyword evidence="2" id="KW-1185">Reference proteome</keyword>
<evidence type="ECO:0000313" key="1">
    <source>
        <dbReference type="EMBL" id="QGO04508.1"/>
    </source>
</evidence>
<evidence type="ECO:0000313" key="2">
    <source>
        <dbReference type="Proteomes" id="UP000422232"/>
    </source>
</evidence>
<dbReference type="AlphaFoldDB" id="A0A9Q6LJT1"/>
<dbReference type="Proteomes" id="UP000422232">
    <property type="component" value="Chromosome"/>
</dbReference>
<sequence length="302" mass="34357">MSIMYPGLHISLDTENARFKGNPLYSLSGQSYFFCQEQGMEVDSHYISQQSSYEEIDWDKRYKFSFSEYRALTSTDKLQLTRLHAMRWNYGLLLLENYLPEMSPSNSRLLTEKKFVESPSENELLQKLYAGWFIYQVESQCAGISEATERLFKIEMDLAPNCELSKEKEIARKISLFRKSLNLLKARPENSNPRTIAAINNHELAILTSFIKYQLGQINQGDFEREIQTVEEQCAELLKDAPSKQFLKIAINILITCLTLGVANLVNKALTGEFLFFKNSEAKQLAVSVATSAASHGVLSTG</sequence>
<dbReference type="EMBL" id="CP038908">
    <property type="protein sequence ID" value="QGO04508.1"/>
    <property type="molecule type" value="Genomic_DNA"/>
</dbReference>
<accession>A0A9Q6LJT1</accession>